<dbReference type="Proteomes" id="UP001142400">
    <property type="component" value="Unassembled WGS sequence"/>
</dbReference>
<dbReference type="AlphaFoldDB" id="A0A9X2M5E9"/>
<dbReference type="EMBL" id="JANIIC010000102">
    <property type="protein sequence ID" value="MCQ8836056.1"/>
    <property type="molecule type" value="Genomic_DNA"/>
</dbReference>
<gene>
    <name evidence="1" type="ORF">NQU54_45335</name>
</gene>
<proteinExistence type="predicted"/>
<reference evidence="1" key="1">
    <citation type="submission" date="2022-06" db="EMBL/GenBank/DDBJ databases">
        <title>WGS of actinobacteria.</title>
        <authorList>
            <person name="Thawai C."/>
        </authorList>
    </citation>
    <scope>NUCLEOTIDE SEQUENCE</scope>
    <source>
        <strain evidence="1">DSM 42010</strain>
    </source>
</reference>
<keyword evidence="2" id="KW-1185">Reference proteome</keyword>
<evidence type="ECO:0000313" key="2">
    <source>
        <dbReference type="Proteomes" id="UP001142400"/>
    </source>
</evidence>
<accession>A0A9X2M5E9</accession>
<name>A0A9X2M5E9_STRMQ</name>
<evidence type="ECO:0000313" key="1">
    <source>
        <dbReference type="EMBL" id="MCQ8836056.1"/>
    </source>
</evidence>
<protein>
    <submittedName>
        <fullName evidence="1">Uncharacterized protein</fullName>
    </submittedName>
</protein>
<organism evidence="1 2">
    <name type="scientific">Streptomyces malaysiensis subsp. samsunensis</name>
    <dbReference type="NCBI Taxonomy" id="459658"/>
    <lineage>
        <taxon>Bacteria</taxon>
        <taxon>Bacillati</taxon>
        <taxon>Actinomycetota</taxon>
        <taxon>Actinomycetes</taxon>
        <taxon>Kitasatosporales</taxon>
        <taxon>Streptomycetaceae</taxon>
        <taxon>Streptomyces</taxon>
        <taxon>Streptomyces violaceusniger group</taxon>
    </lineage>
</organism>
<sequence>MTDNDAPTAIPVGDKLVDEVVERLMNRADAPGATLLGEGAPLSEVTRAAPERALDAELSEHLG</sequence>
<comment type="caution">
    <text evidence="1">The sequence shown here is derived from an EMBL/GenBank/DDBJ whole genome shotgun (WGS) entry which is preliminary data.</text>
</comment>